<dbReference type="SUPFAM" id="SSF53067">
    <property type="entry name" value="Actin-like ATPase domain"/>
    <property type="match status" value="1"/>
</dbReference>
<organism evidence="1 2">
    <name type="scientific">Coptis chinensis</name>
    <dbReference type="NCBI Taxonomy" id="261450"/>
    <lineage>
        <taxon>Eukaryota</taxon>
        <taxon>Viridiplantae</taxon>
        <taxon>Streptophyta</taxon>
        <taxon>Embryophyta</taxon>
        <taxon>Tracheophyta</taxon>
        <taxon>Spermatophyta</taxon>
        <taxon>Magnoliopsida</taxon>
        <taxon>Ranunculales</taxon>
        <taxon>Ranunculaceae</taxon>
        <taxon>Coptidoideae</taxon>
        <taxon>Coptis</taxon>
    </lineage>
</organism>
<name>A0A835LZD6_9MAGN</name>
<dbReference type="AlphaFoldDB" id="A0A835LZD6"/>
<dbReference type="Gene3D" id="3.30.420.40">
    <property type="match status" value="1"/>
</dbReference>
<sequence>MLMRGTPCLLNEAPLNPKANMEKMTQTMYETFNIPAMYDAIQATLSLYDSGCTIGIVLDSGDGVRHTVPIYEGYALPISSFVLTLQNKI</sequence>
<dbReference type="InterPro" id="IPR043129">
    <property type="entry name" value="ATPase_NBD"/>
</dbReference>
<proteinExistence type="predicted"/>
<dbReference type="PANTHER" id="PTHR11937">
    <property type="entry name" value="ACTIN"/>
    <property type="match status" value="1"/>
</dbReference>
<comment type="caution">
    <text evidence="1">The sequence shown here is derived from an EMBL/GenBank/DDBJ whole genome shotgun (WGS) entry which is preliminary data.</text>
</comment>
<dbReference type="OrthoDB" id="1728383at2759"/>
<dbReference type="EMBL" id="JADFTS010000004">
    <property type="protein sequence ID" value="KAF9608724.1"/>
    <property type="molecule type" value="Genomic_DNA"/>
</dbReference>
<evidence type="ECO:0000313" key="2">
    <source>
        <dbReference type="Proteomes" id="UP000631114"/>
    </source>
</evidence>
<evidence type="ECO:0000313" key="1">
    <source>
        <dbReference type="EMBL" id="KAF9608724.1"/>
    </source>
</evidence>
<reference evidence="1 2" key="1">
    <citation type="submission" date="2020-10" db="EMBL/GenBank/DDBJ databases">
        <title>The Coptis chinensis genome and diversification of protoberbering-type alkaloids.</title>
        <authorList>
            <person name="Wang B."/>
            <person name="Shu S."/>
            <person name="Song C."/>
            <person name="Liu Y."/>
        </authorList>
    </citation>
    <scope>NUCLEOTIDE SEQUENCE [LARGE SCALE GENOMIC DNA]</scope>
    <source>
        <strain evidence="1">HL-2020</strain>
        <tissue evidence="1">Leaf</tissue>
    </source>
</reference>
<keyword evidence="2" id="KW-1185">Reference proteome</keyword>
<protein>
    <recommendedName>
        <fullName evidence="3">Actin</fullName>
    </recommendedName>
</protein>
<dbReference type="Proteomes" id="UP000631114">
    <property type="component" value="Unassembled WGS sequence"/>
</dbReference>
<dbReference type="PRINTS" id="PR00190">
    <property type="entry name" value="ACTIN"/>
</dbReference>
<evidence type="ECO:0008006" key="3">
    <source>
        <dbReference type="Google" id="ProtNLM"/>
    </source>
</evidence>
<accession>A0A835LZD6</accession>
<dbReference type="Pfam" id="PF00022">
    <property type="entry name" value="Actin"/>
    <property type="match status" value="1"/>
</dbReference>
<dbReference type="InterPro" id="IPR004000">
    <property type="entry name" value="Actin"/>
</dbReference>
<gene>
    <name evidence="1" type="ORF">IFM89_010856</name>
</gene>